<keyword evidence="1" id="KW-0963">Cytoplasm</keyword>
<dbReference type="GO" id="GO:0043161">
    <property type="term" value="P:proteasome-mediated ubiquitin-dependent protein catabolic process"/>
    <property type="evidence" value="ECO:0007669"/>
    <property type="project" value="TreeGrafter"/>
</dbReference>
<dbReference type="OMA" id="YVDYYPQ"/>
<dbReference type="Pfam" id="PF00400">
    <property type="entry name" value="WD40"/>
    <property type="match status" value="2"/>
</dbReference>
<dbReference type="GeneID" id="19880137"/>
<dbReference type="InterPro" id="IPR036322">
    <property type="entry name" value="WD40_repeat_dom_sf"/>
</dbReference>
<dbReference type="OrthoDB" id="10261470at2759"/>
<keyword evidence="5" id="KW-0812">Transmembrane</keyword>
<feature type="transmembrane region" description="Helical" evidence="5">
    <location>
        <begin position="20"/>
        <end position="37"/>
    </location>
</feature>
<dbReference type="PANTHER" id="PTHR19849:SF0">
    <property type="entry name" value="PHOSPHOLIPASE A-2-ACTIVATING PROTEIN"/>
    <property type="match status" value="1"/>
</dbReference>
<dbReference type="InParanoid" id="L2GS72"/>
<dbReference type="Gene3D" id="2.130.10.10">
    <property type="entry name" value="YVTN repeat-like/Quinoprotein amine dehydrogenase"/>
    <property type="match status" value="1"/>
</dbReference>
<gene>
    <name evidence="6" type="ORF">VCUG_02273</name>
</gene>
<dbReference type="SUPFAM" id="SSF50978">
    <property type="entry name" value="WD40 repeat-like"/>
    <property type="match status" value="1"/>
</dbReference>
<dbReference type="GO" id="GO:0010992">
    <property type="term" value="P:ubiquitin recycling"/>
    <property type="evidence" value="ECO:0007669"/>
    <property type="project" value="TreeGrafter"/>
</dbReference>
<dbReference type="HOGENOM" id="CLU_022265_0_0_1"/>
<keyword evidence="3" id="KW-0677">Repeat</keyword>
<keyword evidence="7" id="KW-1185">Reference proteome</keyword>
<keyword evidence="5" id="KW-1133">Transmembrane helix</keyword>
<dbReference type="InterPro" id="IPR001680">
    <property type="entry name" value="WD40_rpt"/>
</dbReference>
<name>L2GS72_VAVCU</name>
<dbReference type="EMBL" id="GL877455">
    <property type="protein sequence ID" value="ELA46227.1"/>
    <property type="molecule type" value="Genomic_DNA"/>
</dbReference>
<evidence type="ECO:0000256" key="3">
    <source>
        <dbReference type="ARBA" id="ARBA00022737"/>
    </source>
</evidence>
<reference evidence="7" key="1">
    <citation type="submission" date="2011-03" db="EMBL/GenBank/DDBJ databases">
        <title>The genome sequence of Vavraia culicis strain floridensis.</title>
        <authorList>
            <consortium name="The Broad Institute Genome Sequencing Platform"/>
            <person name="Cuomo C."/>
            <person name="Becnel J."/>
            <person name="Sanscrainte N."/>
            <person name="Young S.K."/>
            <person name="Zeng Q."/>
            <person name="Gargeya S."/>
            <person name="Fitzgerald M."/>
            <person name="Haas B."/>
            <person name="Abouelleil A."/>
            <person name="Alvarado L."/>
            <person name="Arachchi H.M."/>
            <person name="Berlin A."/>
            <person name="Chapman S.B."/>
            <person name="Gearin G."/>
            <person name="Goldberg J."/>
            <person name="Griggs A."/>
            <person name="Gujja S."/>
            <person name="Hansen M."/>
            <person name="Heiman D."/>
            <person name="Howarth C."/>
            <person name="Larimer J."/>
            <person name="Lui A."/>
            <person name="MacDonald P.J.P."/>
            <person name="McCowen C."/>
            <person name="Montmayeur A."/>
            <person name="Murphy C."/>
            <person name="Neiman D."/>
            <person name="Pearson M."/>
            <person name="Priest M."/>
            <person name="Roberts A."/>
            <person name="Saif S."/>
            <person name="Shea T."/>
            <person name="Sisk P."/>
            <person name="Stolte C."/>
            <person name="Sykes S."/>
            <person name="Wortman J."/>
            <person name="Nusbaum C."/>
            <person name="Birren B."/>
        </authorList>
    </citation>
    <scope>NUCLEOTIDE SEQUENCE [LARGE SCALE GENOMIC DNA]</scope>
    <source>
        <strain evidence="7">floridensis</strain>
    </source>
</reference>
<evidence type="ECO:0000313" key="6">
    <source>
        <dbReference type="EMBL" id="ELA46227.1"/>
    </source>
</evidence>
<dbReference type="PANTHER" id="PTHR19849">
    <property type="entry name" value="PHOSPHOLIPASE A-2-ACTIVATING PROTEIN"/>
    <property type="match status" value="1"/>
</dbReference>
<organism evidence="6 7">
    <name type="scientific">Vavraia culicis (isolate floridensis)</name>
    <name type="common">Microsporidian parasite</name>
    <dbReference type="NCBI Taxonomy" id="948595"/>
    <lineage>
        <taxon>Eukaryota</taxon>
        <taxon>Fungi</taxon>
        <taxon>Fungi incertae sedis</taxon>
        <taxon>Microsporidia</taxon>
        <taxon>Pleistophoridae</taxon>
        <taxon>Vavraia</taxon>
    </lineage>
</organism>
<evidence type="ECO:0000256" key="2">
    <source>
        <dbReference type="ARBA" id="ARBA00022574"/>
    </source>
</evidence>
<evidence type="ECO:0000313" key="7">
    <source>
        <dbReference type="Proteomes" id="UP000011081"/>
    </source>
</evidence>
<dbReference type="AlphaFoldDB" id="L2GS72"/>
<dbReference type="InterPro" id="IPR015943">
    <property type="entry name" value="WD40/YVTN_repeat-like_dom_sf"/>
</dbReference>
<dbReference type="RefSeq" id="XP_008075283.1">
    <property type="nucleotide sequence ID" value="XM_008077092.1"/>
</dbReference>
<sequence length="649" mass="75033">MKISQSKIIPSDRVKCIHKYSNYIVCGLFTGTLLFTADNIVKKQIKICNSAIRTLASTTNLLVGTDDGEIVVLDPSLRRIKSMKIHNDFIRKIRTSKEYIFTCSDDFTIKKIKDDDISVLKGHEHFVMDIQVIDDERLLSCSLDTTLKLWNYKTNVLLMTFKGHTRGVNAISVYKNTFYSVGDDYCMRIWNNNVCRVKEGISDKNIDHIKVTEELIVTGSEDGYYKIYKRQGEQLEHSVFVGSRVWDSWIEDDAFYVATDSGLLVYDRQDAKINRYLVDRGLLHVKNGSVFLNDKEIGKINFEVECLTYNNKLMCMQMKDGFAVFSYLGFREKMRDSGKAQVLNDRLVVLKDDVMEIYSDLEKATQFKVLYNSYKLYDEFIVNYMSTAFVAYDYSGEVVVKGAANIQDIFIIGNKIVISKEHTDMVDIDDAKRCSDGLSLCKIMDMSVEHGCVYQNVLYFMSNNKLYYLLENGFFSMITCVNTCFLGIQNGNFCFFDKKLVTKPIDEIIAWQCDKNKSKALVGREKECLSYLLKQKEYELALRLFDCNFEIYLQMNKLEDAFKVAKTSTEYKMLGSLFMRQGKFSKATEAFRLGEDDGMLFLCDFLGKRKFMKSGNDDLFIKCMYLRDKEGMKKFLTGSEFEGAFKKYY</sequence>
<dbReference type="Proteomes" id="UP000011081">
    <property type="component" value="Unassembled WGS sequence"/>
</dbReference>
<keyword evidence="2 4" id="KW-0853">WD repeat</keyword>
<dbReference type="GO" id="GO:0043130">
    <property type="term" value="F:ubiquitin binding"/>
    <property type="evidence" value="ECO:0007669"/>
    <property type="project" value="TreeGrafter"/>
</dbReference>
<evidence type="ECO:0000256" key="1">
    <source>
        <dbReference type="ARBA" id="ARBA00022490"/>
    </source>
</evidence>
<evidence type="ECO:0000256" key="5">
    <source>
        <dbReference type="SAM" id="Phobius"/>
    </source>
</evidence>
<dbReference type="STRING" id="948595.L2GS72"/>
<dbReference type="VEuPathDB" id="MicrosporidiaDB:VCUG_02273"/>
<dbReference type="PROSITE" id="PS50082">
    <property type="entry name" value="WD_REPEATS_2"/>
    <property type="match status" value="1"/>
</dbReference>
<dbReference type="SMART" id="SM00320">
    <property type="entry name" value="WD40"/>
    <property type="match status" value="4"/>
</dbReference>
<dbReference type="GO" id="GO:0005737">
    <property type="term" value="C:cytoplasm"/>
    <property type="evidence" value="ECO:0007669"/>
    <property type="project" value="TreeGrafter"/>
</dbReference>
<protein>
    <submittedName>
        <fullName evidence="6">Uncharacterized protein</fullName>
    </submittedName>
</protein>
<proteinExistence type="predicted"/>
<keyword evidence="5" id="KW-0472">Membrane</keyword>
<evidence type="ECO:0000256" key="4">
    <source>
        <dbReference type="PROSITE-ProRule" id="PRU00221"/>
    </source>
</evidence>
<dbReference type="Gene3D" id="1.25.40.470">
    <property type="match status" value="1"/>
</dbReference>
<feature type="repeat" description="WD" evidence="4">
    <location>
        <begin position="120"/>
        <end position="160"/>
    </location>
</feature>
<accession>L2GS72</accession>
<dbReference type="GO" id="GO:0005634">
    <property type="term" value="C:nucleus"/>
    <property type="evidence" value="ECO:0007669"/>
    <property type="project" value="TreeGrafter"/>
</dbReference>